<reference evidence="5" key="2">
    <citation type="submission" date="2021-04" db="EMBL/GenBank/DDBJ databases">
        <authorList>
            <person name="Gilroy R."/>
        </authorList>
    </citation>
    <scope>NUCLEOTIDE SEQUENCE</scope>
    <source>
        <strain evidence="5">CHK198-12963</strain>
    </source>
</reference>
<dbReference type="EMBL" id="DWWB01000081">
    <property type="protein sequence ID" value="HJC67720.1"/>
    <property type="molecule type" value="Genomic_DNA"/>
</dbReference>
<sequence>MAVSIQFGKFAQKLVETTSFLLGGRIVNIMNKEGYIIASTEKHRIGTIHQGAVEVMATGREVCIYPEEVSRYPGAKEGINMPIIVKNEAVGVVGVFGNPDESRDIANLLKVYTEMYVRQLTYFNKQEIEDEMRTELLKFLIYGEIKGQQSFEHMRDMVGWEGKSPYACVIMKVSSHEDHVSWNVNMRNLLHQIREMEFMDSKKALFGIVDDRLVVIKSQTTSRNLTNFAQNLLKITEREFGVTPVIAVSRIYQDLKRMPMAYQGIFMMAEGTDSGICYMDSAEGMMDYCFQYVCQNTLIQEFGDEMYIKLCQGLEPNSFQEYINTIEAYCQSSENLRAAAEKLLIHKNTLTYRLNKIYDILDIAGLNSVRRMIMLRLLLKAVDRHRTENEQNEKA</sequence>
<dbReference type="InterPro" id="IPR025736">
    <property type="entry name" value="PucR_C-HTH_dom"/>
</dbReference>
<accession>A0A9D2TER8</accession>
<protein>
    <submittedName>
        <fullName evidence="5">Helix-turn-helix domain-containing protein</fullName>
    </submittedName>
</protein>
<name>A0A9D2TER8_9FIRM</name>
<dbReference type="SUPFAM" id="SSF103190">
    <property type="entry name" value="Sensory domain-like"/>
    <property type="match status" value="1"/>
</dbReference>
<comment type="caution">
    <text evidence="5">The sequence shown here is derived from an EMBL/GenBank/DDBJ whole genome shotgun (WGS) entry which is preliminary data.</text>
</comment>
<evidence type="ECO:0000259" key="4">
    <source>
        <dbReference type="Pfam" id="PF17853"/>
    </source>
</evidence>
<dbReference type="PANTHER" id="PTHR33744:SF15">
    <property type="entry name" value="CARBOHYDRATE DIACID REGULATOR"/>
    <property type="match status" value="1"/>
</dbReference>
<comment type="similarity">
    <text evidence="1">Belongs to the CdaR family.</text>
</comment>
<dbReference type="Pfam" id="PF05651">
    <property type="entry name" value="Diacid_rec"/>
    <property type="match status" value="1"/>
</dbReference>
<evidence type="ECO:0000259" key="3">
    <source>
        <dbReference type="Pfam" id="PF13556"/>
    </source>
</evidence>
<proteinExistence type="inferred from homology"/>
<dbReference type="PANTHER" id="PTHR33744">
    <property type="entry name" value="CARBOHYDRATE DIACID REGULATOR"/>
    <property type="match status" value="1"/>
</dbReference>
<evidence type="ECO:0000259" key="2">
    <source>
        <dbReference type="Pfam" id="PF05651"/>
    </source>
</evidence>
<dbReference type="InterPro" id="IPR051448">
    <property type="entry name" value="CdaR-like_regulators"/>
</dbReference>
<dbReference type="Pfam" id="PF13556">
    <property type="entry name" value="HTH_30"/>
    <property type="match status" value="1"/>
</dbReference>
<dbReference type="Gene3D" id="1.10.10.2840">
    <property type="entry name" value="PucR C-terminal helix-turn-helix domain"/>
    <property type="match status" value="1"/>
</dbReference>
<dbReference type="AlphaFoldDB" id="A0A9D2TER8"/>
<dbReference type="Pfam" id="PF17853">
    <property type="entry name" value="GGDEF_2"/>
    <property type="match status" value="1"/>
</dbReference>
<dbReference type="InterPro" id="IPR008599">
    <property type="entry name" value="Diacid_rec"/>
</dbReference>
<organism evidence="5 6">
    <name type="scientific">Candidatus Enterocloster excrementigallinarum</name>
    <dbReference type="NCBI Taxonomy" id="2838558"/>
    <lineage>
        <taxon>Bacteria</taxon>
        <taxon>Bacillati</taxon>
        <taxon>Bacillota</taxon>
        <taxon>Clostridia</taxon>
        <taxon>Lachnospirales</taxon>
        <taxon>Lachnospiraceae</taxon>
        <taxon>Enterocloster</taxon>
    </lineage>
</organism>
<dbReference type="InterPro" id="IPR029151">
    <property type="entry name" value="Sensor-like_sf"/>
</dbReference>
<gene>
    <name evidence="5" type="ORF">H9931_13595</name>
</gene>
<dbReference type="InterPro" id="IPR041522">
    <property type="entry name" value="CdaR_GGDEF"/>
</dbReference>
<evidence type="ECO:0000313" key="5">
    <source>
        <dbReference type="EMBL" id="HJC67720.1"/>
    </source>
</evidence>
<feature type="domain" description="CdaR GGDEF-like" evidence="4">
    <location>
        <begin position="157"/>
        <end position="263"/>
    </location>
</feature>
<reference evidence="5" key="1">
    <citation type="journal article" date="2021" name="PeerJ">
        <title>Extensive microbial diversity within the chicken gut microbiome revealed by metagenomics and culture.</title>
        <authorList>
            <person name="Gilroy R."/>
            <person name="Ravi A."/>
            <person name="Getino M."/>
            <person name="Pursley I."/>
            <person name="Horton D.L."/>
            <person name="Alikhan N.F."/>
            <person name="Baker D."/>
            <person name="Gharbi K."/>
            <person name="Hall N."/>
            <person name="Watson M."/>
            <person name="Adriaenssens E.M."/>
            <person name="Foster-Nyarko E."/>
            <person name="Jarju S."/>
            <person name="Secka A."/>
            <person name="Antonio M."/>
            <person name="Oren A."/>
            <person name="Chaudhuri R.R."/>
            <person name="La Ragione R."/>
            <person name="Hildebrand F."/>
            <person name="Pallen M.J."/>
        </authorList>
    </citation>
    <scope>NUCLEOTIDE SEQUENCE</scope>
    <source>
        <strain evidence="5">CHK198-12963</strain>
    </source>
</reference>
<evidence type="ECO:0000313" key="6">
    <source>
        <dbReference type="Proteomes" id="UP000823863"/>
    </source>
</evidence>
<dbReference type="InterPro" id="IPR042070">
    <property type="entry name" value="PucR_C-HTH_sf"/>
</dbReference>
<dbReference type="Proteomes" id="UP000823863">
    <property type="component" value="Unassembled WGS sequence"/>
</dbReference>
<feature type="domain" description="Putative sugar diacid recognition" evidence="2">
    <location>
        <begin position="9"/>
        <end position="137"/>
    </location>
</feature>
<evidence type="ECO:0000256" key="1">
    <source>
        <dbReference type="ARBA" id="ARBA00006754"/>
    </source>
</evidence>
<feature type="domain" description="PucR C-terminal helix-turn-helix" evidence="3">
    <location>
        <begin position="323"/>
        <end position="380"/>
    </location>
</feature>